<dbReference type="AlphaFoldDB" id="A0A350P685"/>
<proteinExistence type="predicted"/>
<organism evidence="2 3">
    <name type="scientific">Alteromonas australica</name>
    <dbReference type="NCBI Taxonomy" id="589873"/>
    <lineage>
        <taxon>Bacteria</taxon>
        <taxon>Pseudomonadati</taxon>
        <taxon>Pseudomonadota</taxon>
        <taxon>Gammaproteobacteria</taxon>
        <taxon>Alteromonadales</taxon>
        <taxon>Alteromonadaceae</taxon>
        <taxon>Alteromonas/Salinimonas group</taxon>
        <taxon>Alteromonas</taxon>
    </lineage>
</organism>
<dbReference type="EMBL" id="DNAN01000490">
    <property type="protein sequence ID" value="HAW76802.1"/>
    <property type="molecule type" value="Genomic_DNA"/>
</dbReference>
<dbReference type="InterPro" id="IPR056909">
    <property type="entry name" value="SU10_portal"/>
</dbReference>
<dbReference type="Pfam" id="PF23899">
    <property type="entry name" value="SU10_portal"/>
    <property type="match status" value="1"/>
</dbReference>
<feature type="compositionally biased region" description="Low complexity" evidence="1">
    <location>
        <begin position="640"/>
        <end position="656"/>
    </location>
</feature>
<sequence length="678" mass="75821">MLRVVGNAELVAEEEAAARKELQDRQNEPYILGLHSYIKECWHAAKEAKDPIEDIMLKALRQRNGEYEADKLAAIQSQGGSEIYMMLTEVKCRGAESWLRDILLDSGTPPWDLEPTPIPELTPVQQAEIQEAFAESVVDMIKQLGQAPTNAQLSELKEMVTQDFRFGMLQGARNRADKMKITINDQFAHGGWSESFNEFITDLVTYPCAFLKGPVIRRQRRIKYDQASEVTTVAADEVIAPEFERVDPFDIYPEPGVSHINEGYLFEHHKLSRSDLSDLIGLPGYDDDAIRELLDLGVNDYGSWITEDFEYTKDEEERKFSTHRRPTACYDALEFWGKISGKMLVEWGMDEEMIPDETKEYDANVWVIGNYVLKAVLNYDPLGEKPYAKTSFIKCPGAFWGKGIPEIIEDLQNVCNAAARALVNNMGISSGPQVEVNLERIPPNEDITQLHPWKIWQVTNDPLGSSAPAVRFTQPDDNANTLLGVYDKFSKLADDQSGIPSYVYGDLNVQGAGRTSSGLSMLMGAAGKGIRQVVMHIDNEIIKPIVHRQFVYNMRYDEDESIKGDVNIVPKGAVNLAVKETVNVRRIEFLNATANEVDMQIVGKEGRAAILREVAKGLQMPVDDIVPSREKERFQDKVKAQMQAQQQAQQPTPTQPDGSPKGGMDGNTVSNRDTGGAG</sequence>
<reference evidence="2 3" key="1">
    <citation type="journal article" date="2018" name="Nat. Biotechnol.">
        <title>A standardized bacterial taxonomy based on genome phylogeny substantially revises the tree of life.</title>
        <authorList>
            <person name="Parks D.H."/>
            <person name="Chuvochina M."/>
            <person name="Waite D.W."/>
            <person name="Rinke C."/>
            <person name="Skarshewski A."/>
            <person name="Chaumeil P.A."/>
            <person name="Hugenholtz P."/>
        </authorList>
    </citation>
    <scope>NUCLEOTIDE SEQUENCE [LARGE SCALE GENOMIC DNA]</scope>
    <source>
        <strain evidence="2">UBA11978</strain>
    </source>
</reference>
<evidence type="ECO:0000313" key="3">
    <source>
        <dbReference type="Proteomes" id="UP000263517"/>
    </source>
</evidence>
<gene>
    <name evidence="2" type="ORF">DCW74_13835</name>
</gene>
<comment type="caution">
    <text evidence="2">The sequence shown here is derived from an EMBL/GenBank/DDBJ whole genome shotgun (WGS) entry which is preliminary data.</text>
</comment>
<evidence type="ECO:0000256" key="1">
    <source>
        <dbReference type="SAM" id="MobiDB-lite"/>
    </source>
</evidence>
<protein>
    <recommendedName>
        <fullName evidence="4">Portal protein</fullName>
    </recommendedName>
</protein>
<name>A0A350P685_9ALTE</name>
<evidence type="ECO:0008006" key="4">
    <source>
        <dbReference type="Google" id="ProtNLM"/>
    </source>
</evidence>
<dbReference type="Proteomes" id="UP000263517">
    <property type="component" value="Unassembled WGS sequence"/>
</dbReference>
<feature type="compositionally biased region" description="Basic and acidic residues" evidence="1">
    <location>
        <begin position="626"/>
        <end position="639"/>
    </location>
</feature>
<accession>A0A350P685</accession>
<evidence type="ECO:0000313" key="2">
    <source>
        <dbReference type="EMBL" id="HAW76802.1"/>
    </source>
</evidence>
<feature type="compositionally biased region" description="Polar residues" evidence="1">
    <location>
        <begin position="667"/>
        <end position="678"/>
    </location>
</feature>
<feature type="region of interest" description="Disordered" evidence="1">
    <location>
        <begin position="623"/>
        <end position="678"/>
    </location>
</feature>